<protein>
    <submittedName>
        <fullName evidence="1">N-acetylglutamate synthase</fullName>
    </submittedName>
</protein>
<dbReference type="Proteomes" id="UP000683246">
    <property type="component" value="Chromosome"/>
</dbReference>
<dbReference type="InterPro" id="IPR058595">
    <property type="entry name" value="Avidin-like"/>
</dbReference>
<reference evidence="1" key="1">
    <citation type="submission" date="2020-07" db="EMBL/GenBank/DDBJ databases">
        <title>Vallitalea pronyensis genome.</title>
        <authorList>
            <person name="Postec A."/>
        </authorList>
    </citation>
    <scope>NUCLEOTIDE SEQUENCE</scope>
    <source>
        <strain evidence="1">FatNI3</strain>
    </source>
</reference>
<sequence length="115" mass="13288">MKINYDGKVFKSVVTSDNGEVNDETTFYYHQDGNIVWAEYEGGFIKKGMLIASVDSNDNLDMRYQHINQNGEIMTGKCFSQPKILDDGRIRLIEKWEWTSGNYSKGKSHIEEIRV</sequence>
<keyword evidence="2" id="KW-1185">Reference proteome</keyword>
<evidence type="ECO:0000313" key="1">
    <source>
        <dbReference type="EMBL" id="QUI20792.1"/>
    </source>
</evidence>
<accession>A0A8J8MFF7</accession>
<dbReference type="AlphaFoldDB" id="A0A8J8MFF7"/>
<dbReference type="RefSeq" id="WP_212696250.1">
    <property type="nucleotide sequence ID" value="NZ_CP058649.1"/>
</dbReference>
<gene>
    <name evidence="1" type="ORF">HZI73_00025</name>
</gene>
<evidence type="ECO:0000313" key="2">
    <source>
        <dbReference type="Proteomes" id="UP000683246"/>
    </source>
</evidence>
<name>A0A8J8MFF7_9FIRM</name>
<dbReference type="KEGG" id="vpy:HZI73_00025"/>
<proteinExistence type="predicted"/>
<dbReference type="Pfam" id="PF26421">
    <property type="entry name" value="Avidin_like"/>
    <property type="match status" value="1"/>
</dbReference>
<dbReference type="EMBL" id="CP058649">
    <property type="protein sequence ID" value="QUI20792.1"/>
    <property type="molecule type" value="Genomic_DNA"/>
</dbReference>
<organism evidence="1 2">
    <name type="scientific">Vallitalea pronyensis</name>
    <dbReference type="NCBI Taxonomy" id="1348613"/>
    <lineage>
        <taxon>Bacteria</taxon>
        <taxon>Bacillati</taxon>
        <taxon>Bacillota</taxon>
        <taxon>Clostridia</taxon>
        <taxon>Lachnospirales</taxon>
        <taxon>Vallitaleaceae</taxon>
        <taxon>Vallitalea</taxon>
    </lineage>
</organism>